<accession>A0A174MMB1</accession>
<sequence length="189" mass="22084">MEEQKIIVRMADTRDAQEMLDIYEPYVKETAITFEYEPPALEEFSGRIKRTLERYPWLAAVDGERIAGYSYVSPFKDRAAYDWAVETTIYIRPIYKGQGIGRLLYGKLEAILKEQHILNLNACIAYPHPESIAFHEKMGYKTNAHFHKCGYKFDTWYDMIWMEKMLGEHPTQPVPILPVGEVDTDRILI</sequence>
<dbReference type="EC" id="2.3.1.183" evidence="4"/>
<evidence type="ECO:0000256" key="2">
    <source>
        <dbReference type="ARBA" id="ARBA00023315"/>
    </source>
</evidence>
<dbReference type="Proteomes" id="UP000095544">
    <property type="component" value="Unassembled WGS sequence"/>
</dbReference>
<dbReference type="AlphaFoldDB" id="A0A174MMB1"/>
<dbReference type="RefSeq" id="WP_050642081.1">
    <property type="nucleotide sequence ID" value="NZ_CABKUE010000009.1"/>
</dbReference>
<name>A0A174MMB1_9FIRM</name>
<dbReference type="InterPro" id="IPR016181">
    <property type="entry name" value="Acyl_CoA_acyltransferase"/>
</dbReference>
<protein>
    <submittedName>
        <fullName evidence="4">Phosphinothricin N-acetyltransferase</fullName>
        <ecNumber evidence="4">2.3.1.183</ecNumber>
    </submittedName>
</protein>
<proteinExistence type="predicted"/>
<dbReference type="SUPFAM" id="SSF55729">
    <property type="entry name" value="Acyl-CoA N-acyltransferases (Nat)"/>
    <property type="match status" value="1"/>
</dbReference>
<dbReference type="InterPro" id="IPR000182">
    <property type="entry name" value="GNAT_dom"/>
</dbReference>
<organism evidence="4 5">
    <name type="scientific">Faecalicatena contorta</name>
    <dbReference type="NCBI Taxonomy" id="39482"/>
    <lineage>
        <taxon>Bacteria</taxon>
        <taxon>Bacillati</taxon>
        <taxon>Bacillota</taxon>
        <taxon>Clostridia</taxon>
        <taxon>Lachnospirales</taxon>
        <taxon>Lachnospiraceae</taxon>
        <taxon>Faecalicatena</taxon>
    </lineage>
</organism>
<keyword evidence="2 4" id="KW-0012">Acyltransferase</keyword>
<dbReference type="PANTHER" id="PTHR43072:SF51">
    <property type="entry name" value="ABC SUPERFAMILY TRANSPORT PROTEIN"/>
    <property type="match status" value="1"/>
</dbReference>
<evidence type="ECO:0000256" key="1">
    <source>
        <dbReference type="ARBA" id="ARBA00022679"/>
    </source>
</evidence>
<evidence type="ECO:0000313" key="4">
    <source>
        <dbReference type="EMBL" id="CUP35035.1"/>
    </source>
</evidence>
<dbReference type="OrthoDB" id="9798006at2"/>
<dbReference type="CDD" id="cd04301">
    <property type="entry name" value="NAT_SF"/>
    <property type="match status" value="1"/>
</dbReference>
<dbReference type="GO" id="GO:0102971">
    <property type="term" value="F:phosphinothricin N-acetyltransferase activity"/>
    <property type="evidence" value="ECO:0007669"/>
    <property type="project" value="UniProtKB-EC"/>
</dbReference>
<dbReference type="PANTHER" id="PTHR43072">
    <property type="entry name" value="N-ACETYLTRANSFERASE"/>
    <property type="match status" value="1"/>
</dbReference>
<dbReference type="PROSITE" id="PS51186">
    <property type="entry name" value="GNAT"/>
    <property type="match status" value="1"/>
</dbReference>
<evidence type="ECO:0000259" key="3">
    <source>
        <dbReference type="PROSITE" id="PS51186"/>
    </source>
</evidence>
<keyword evidence="1 4" id="KW-0808">Transferase</keyword>
<dbReference type="Pfam" id="PF13420">
    <property type="entry name" value="Acetyltransf_4"/>
    <property type="match status" value="1"/>
</dbReference>
<gene>
    <name evidence="4" type="primary">bar</name>
    <name evidence="4" type="ORF">ERS852491_04931</name>
</gene>
<dbReference type="STRING" id="39482.ERS852491_04931"/>
<dbReference type="EMBL" id="CYZU01000087">
    <property type="protein sequence ID" value="CUP35035.1"/>
    <property type="molecule type" value="Genomic_DNA"/>
</dbReference>
<dbReference type="Gene3D" id="3.40.630.30">
    <property type="match status" value="1"/>
</dbReference>
<feature type="domain" description="N-acetyltransferase" evidence="3">
    <location>
        <begin position="6"/>
        <end position="167"/>
    </location>
</feature>
<reference evidence="4 5" key="1">
    <citation type="submission" date="2015-09" db="EMBL/GenBank/DDBJ databases">
        <authorList>
            <consortium name="Pathogen Informatics"/>
        </authorList>
    </citation>
    <scope>NUCLEOTIDE SEQUENCE [LARGE SCALE GENOMIC DNA]</scope>
    <source>
        <strain evidence="4 5">2789STDY5834876</strain>
    </source>
</reference>
<evidence type="ECO:0000313" key="5">
    <source>
        <dbReference type="Proteomes" id="UP000095544"/>
    </source>
</evidence>